<comment type="caution">
    <text evidence="2">The sequence shown here is derived from an EMBL/GenBank/DDBJ whole genome shotgun (WGS) entry which is preliminary data.</text>
</comment>
<name>A0A502GVJ2_9BACT</name>
<gene>
    <name evidence="2" type="ORF">EAH73_08305</name>
</gene>
<dbReference type="Pfam" id="PF00027">
    <property type="entry name" value="cNMP_binding"/>
    <property type="match status" value="1"/>
</dbReference>
<proteinExistence type="predicted"/>
<dbReference type="OrthoDB" id="663011at2"/>
<dbReference type="CDD" id="cd00038">
    <property type="entry name" value="CAP_ED"/>
    <property type="match status" value="1"/>
</dbReference>
<dbReference type="Proteomes" id="UP000317646">
    <property type="component" value="Unassembled WGS sequence"/>
</dbReference>
<dbReference type="InterPro" id="IPR018490">
    <property type="entry name" value="cNMP-bd_dom_sf"/>
</dbReference>
<dbReference type="InterPro" id="IPR014710">
    <property type="entry name" value="RmlC-like_jellyroll"/>
</dbReference>
<evidence type="ECO:0000313" key="3">
    <source>
        <dbReference type="Proteomes" id="UP000317646"/>
    </source>
</evidence>
<organism evidence="2 3">
    <name type="scientific">Hymenobacter nivis</name>
    <dbReference type="NCBI Taxonomy" id="1850093"/>
    <lineage>
        <taxon>Bacteria</taxon>
        <taxon>Pseudomonadati</taxon>
        <taxon>Bacteroidota</taxon>
        <taxon>Cytophagia</taxon>
        <taxon>Cytophagales</taxon>
        <taxon>Hymenobacteraceae</taxon>
        <taxon>Hymenobacter</taxon>
    </lineage>
</organism>
<evidence type="ECO:0000313" key="2">
    <source>
        <dbReference type="EMBL" id="TPG66407.1"/>
    </source>
</evidence>
<dbReference type="RefSeq" id="WP_140466036.1">
    <property type="nucleotide sequence ID" value="NZ_RCYZ01000003.1"/>
</dbReference>
<accession>A0A502GVJ2</accession>
<dbReference type="InterPro" id="IPR000595">
    <property type="entry name" value="cNMP-bd_dom"/>
</dbReference>
<dbReference type="AlphaFoldDB" id="A0A502GVJ2"/>
<evidence type="ECO:0000259" key="1">
    <source>
        <dbReference type="Pfam" id="PF00027"/>
    </source>
</evidence>
<dbReference type="SUPFAM" id="SSF51206">
    <property type="entry name" value="cAMP-binding domain-like"/>
    <property type="match status" value="1"/>
</dbReference>
<dbReference type="Gene3D" id="2.60.120.10">
    <property type="entry name" value="Jelly Rolls"/>
    <property type="match status" value="1"/>
</dbReference>
<sequence length="198" mass="22724">MHPLRAYIHRFVALPDEAWRALEAELQPRQLKRHEYFVQPGDTRHEVALLLRGACRMFYPRADGEEVTTYFFFENHLLASYPACLRNAPSPLAIQALEPTELLVFPYAALTRLYDAWPVFERFGRLLAEYHLIGTEERLSEQLLYSPEARYRALLASSKTKIMARIPQRLVAAYLGVTPVSFSRIRARVARNPGPPAG</sequence>
<reference evidence="2 3" key="1">
    <citation type="journal article" date="2019" name="Environ. Microbiol.">
        <title>Species interactions and distinct microbial communities in high Arctic permafrost affected cryosols are associated with the CH4 and CO2 gas fluxes.</title>
        <authorList>
            <person name="Altshuler I."/>
            <person name="Hamel J."/>
            <person name="Turney S."/>
            <person name="Magnuson E."/>
            <person name="Levesque R."/>
            <person name="Greer C."/>
            <person name="Whyte L.G."/>
        </authorList>
    </citation>
    <scope>NUCLEOTIDE SEQUENCE [LARGE SCALE GENOMIC DNA]</scope>
    <source>
        <strain evidence="2 3">S9.2P</strain>
    </source>
</reference>
<dbReference type="EMBL" id="RCYZ01000003">
    <property type="protein sequence ID" value="TPG66407.1"/>
    <property type="molecule type" value="Genomic_DNA"/>
</dbReference>
<protein>
    <submittedName>
        <fullName evidence="2">Crp/Fnr family transcriptional regulator</fullName>
    </submittedName>
</protein>
<keyword evidence="3" id="KW-1185">Reference proteome</keyword>
<feature type="domain" description="Cyclic nucleotide-binding" evidence="1">
    <location>
        <begin position="29"/>
        <end position="115"/>
    </location>
</feature>